<proteinExistence type="inferred from homology"/>
<dbReference type="PANTHER" id="PTHR13774">
    <property type="entry name" value="PHENAZINE BIOSYNTHESIS PROTEIN"/>
    <property type="match status" value="1"/>
</dbReference>
<dbReference type="PANTHER" id="PTHR13774:SF17">
    <property type="entry name" value="PHENAZINE BIOSYNTHESIS-LIKE DOMAIN-CONTAINING PROTEIN"/>
    <property type="match status" value="1"/>
</dbReference>
<protein>
    <submittedName>
        <fullName evidence="3">PhzF family phenazine biosynthesis protein</fullName>
    </submittedName>
</protein>
<evidence type="ECO:0000256" key="2">
    <source>
        <dbReference type="ARBA" id="ARBA00023235"/>
    </source>
</evidence>
<evidence type="ECO:0000313" key="3">
    <source>
        <dbReference type="EMBL" id="UWM45500.1"/>
    </source>
</evidence>
<dbReference type="Pfam" id="PF02567">
    <property type="entry name" value="PhzC-PhzF"/>
    <property type="match status" value="1"/>
</dbReference>
<dbReference type="RefSeq" id="WP_050110000.1">
    <property type="nucleotide sequence ID" value="NZ_CABHWO010000075.1"/>
</dbReference>
<dbReference type="Proteomes" id="UP001057860">
    <property type="component" value="Chromosome"/>
</dbReference>
<evidence type="ECO:0000256" key="1">
    <source>
        <dbReference type="ARBA" id="ARBA00008270"/>
    </source>
</evidence>
<gene>
    <name evidence="3" type="ORF">N0H69_01125</name>
</gene>
<dbReference type="InterPro" id="IPR003719">
    <property type="entry name" value="Phenazine_PhzF-like"/>
</dbReference>
<comment type="similarity">
    <text evidence="1">Belongs to the PhzF family.</text>
</comment>
<dbReference type="NCBIfam" id="TIGR00654">
    <property type="entry name" value="PhzF_family"/>
    <property type="match status" value="1"/>
</dbReference>
<reference evidence="3" key="1">
    <citation type="submission" date="2022-08" db="EMBL/GenBank/DDBJ databases">
        <authorList>
            <person name="Bogun A."/>
            <person name="Kislichkina A."/>
            <person name="Solomentsev V."/>
            <person name="Skryabin Y."/>
            <person name="Sizova A."/>
            <person name="Platonov M."/>
            <person name="Dentovskaya S."/>
        </authorList>
    </citation>
    <scope>NUCLEOTIDE SEQUENCE</scope>
    <source>
        <strain evidence="3">SCPM-O-B-7604</strain>
    </source>
</reference>
<dbReference type="EMBL" id="CP104006">
    <property type="protein sequence ID" value="UWM45500.1"/>
    <property type="molecule type" value="Genomic_DNA"/>
</dbReference>
<accession>A0ABY5USI3</accession>
<dbReference type="GeneID" id="75138558"/>
<sequence>MAYNYFHVDAFIGAGLSGNPAGVYLLKKPLSTAEMQRIAAEINLPETSFVWDEGDKSAIRWFTPEREVDLCGHGTLAAAHVMFSLVNPALHDICFRSASGDLHVKRDDNVFGRLSLDFPSLPPEQIAIPTQLAALLGVDIEQLWQAKSLLVVLANEQQVQQLQPDIVALIAYTGRGVIVTAPGHPDDKVDFVSRYFSLGSNEDPVTGSAHCTLMPYWVARLGRTSLHARQISARGGELFCTLAGDRTLIAGDARIFLKGEISL</sequence>
<keyword evidence="2" id="KW-0413">Isomerase</keyword>
<name>A0ABY5USI3_9GAMM</name>
<keyword evidence="4" id="KW-1185">Reference proteome</keyword>
<dbReference type="SUPFAM" id="SSF54506">
    <property type="entry name" value="Diaminopimelate epimerase-like"/>
    <property type="match status" value="1"/>
</dbReference>
<organism evidence="3 4">
    <name type="scientific">Yersinia alsatica</name>
    <dbReference type="NCBI Taxonomy" id="2890317"/>
    <lineage>
        <taxon>Bacteria</taxon>
        <taxon>Pseudomonadati</taxon>
        <taxon>Pseudomonadota</taxon>
        <taxon>Gammaproteobacteria</taxon>
        <taxon>Enterobacterales</taxon>
        <taxon>Yersiniaceae</taxon>
        <taxon>Yersinia</taxon>
    </lineage>
</organism>
<dbReference type="Gene3D" id="3.10.310.10">
    <property type="entry name" value="Diaminopimelate Epimerase, Chain A, domain 1"/>
    <property type="match status" value="2"/>
</dbReference>
<evidence type="ECO:0000313" key="4">
    <source>
        <dbReference type="Proteomes" id="UP001057860"/>
    </source>
</evidence>
<dbReference type="PIRSF" id="PIRSF016184">
    <property type="entry name" value="PhzC_PhzF"/>
    <property type="match status" value="1"/>
</dbReference>